<dbReference type="InParanoid" id="A0A074YIS5"/>
<evidence type="ECO:0000256" key="1">
    <source>
        <dbReference type="SAM" id="MobiDB-lite"/>
    </source>
</evidence>
<accession>A0A074YIS5</accession>
<organism evidence="2 3">
    <name type="scientific">Aureobasidium subglaciale (strain EXF-2481)</name>
    <name type="common">Aureobasidium pullulans var. subglaciale</name>
    <dbReference type="NCBI Taxonomy" id="1043005"/>
    <lineage>
        <taxon>Eukaryota</taxon>
        <taxon>Fungi</taxon>
        <taxon>Dikarya</taxon>
        <taxon>Ascomycota</taxon>
        <taxon>Pezizomycotina</taxon>
        <taxon>Dothideomycetes</taxon>
        <taxon>Dothideomycetidae</taxon>
        <taxon>Dothideales</taxon>
        <taxon>Saccotheciaceae</taxon>
        <taxon>Aureobasidium</taxon>
    </lineage>
</organism>
<feature type="compositionally biased region" description="Basic and acidic residues" evidence="1">
    <location>
        <begin position="1"/>
        <end position="14"/>
    </location>
</feature>
<sequence length="66" mass="7595">MKLDASEKRSRDQLQELSKSNAVFQANEESRQQGSIAVDEERPNTTSKLVQRVEETREFCVPVSRQ</sequence>
<dbReference type="Proteomes" id="UP000030641">
    <property type="component" value="Unassembled WGS sequence"/>
</dbReference>
<gene>
    <name evidence="2" type="ORF">AUEXF2481DRAFT_39071</name>
</gene>
<dbReference type="OrthoDB" id="10463282at2759"/>
<proteinExistence type="predicted"/>
<evidence type="ECO:0000313" key="3">
    <source>
        <dbReference type="Proteomes" id="UP000030641"/>
    </source>
</evidence>
<feature type="region of interest" description="Disordered" evidence="1">
    <location>
        <begin position="1"/>
        <end position="45"/>
    </location>
</feature>
<reference evidence="2 3" key="1">
    <citation type="journal article" date="2014" name="BMC Genomics">
        <title>Genome sequencing of four Aureobasidium pullulans varieties: biotechnological potential, stress tolerance, and description of new species.</title>
        <authorList>
            <person name="Gostin Ar C."/>
            <person name="Ohm R.A."/>
            <person name="Kogej T."/>
            <person name="Sonjak S."/>
            <person name="Turk M."/>
            <person name="Zajc J."/>
            <person name="Zalar P."/>
            <person name="Grube M."/>
            <person name="Sun H."/>
            <person name="Han J."/>
            <person name="Sharma A."/>
            <person name="Chiniquy J."/>
            <person name="Ngan C.Y."/>
            <person name="Lipzen A."/>
            <person name="Barry K."/>
            <person name="Grigoriev I.V."/>
            <person name="Gunde-Cimerman N."/>
        </authorList>
    </citation>
    <scope>NUCLEOTIDE SEQUENCE [LARGE SCALE GENOMIC DNA]</scope>
    <source>
        <strain evidence="2 3">EXF-2481</strain>
    </source>
</reference>
<dbReference type="RefSeq" id="XP_013344548.1">
    <property type="nucleotide sequence ID" value="XM_013489094.1"/>
</dbReference>
<dbReference type="HOGENOM" id="CLU_2830788_0_0_1"/>
<keyword evidence="3" id="KW-1185">Reference proteome</keyword>
<dbReference type="EMBL" id="KL584757">
    <property type="protein sequence ID" value="KEQ95989.1"/>
    <property type="molecule type" value="Genomic_DNA"/>
</dbReference>
<protein>
    <submittedName>
        <fullName evidence="2">Uncharacterized protein</fullName>
    </submittedName>
</protein>
<dbReference type="GeneID" id="25366280"/>
<feature type="compositionally biased region" description="Polar residues" evidence="1">
    <location>
        <begin position="15"/>
        <end position="24"/>
    </location>
</feature>
<evidence type="ECO:0000313" key="2">
    <source>
        <dbReference type="EMBL" id="KEQ95989.1"/>
    </source>
</evidence>
<dbReference type="AlphaFoldDB" id="A0A074YIS5"/>
<name>A0A074YIS5_AURSE</name>